<keyword evidence="2" id="KW-0812">Transmembrane</keyword>
<evidence type="ECO:0000256" key="2">
    <source>
        <dbReference type="SAM" id="Phobius"/>
    </source>
</evidence>
<protein>
    <submittedName>
        <fullName evidence="3">Uncharacterized protein</fullName>
    </submittedName>
</protein>
<evidence type="ECO:0000313" key="3">
    <source>
        <dbReference type="EMBL" id="KAJ8535655.1"/>
    </source>
</evidence>
<dbReference type="PANTHER" id="PTHR35275:SF1">
    <property type="entry name" value="OS07G0585900 PROTEIN"/>
    <property type="match status" value="1"/>
</dbReference>
<evidence type="ECO:0000256" key="1">
    <source>
        <dbReference type="SAM" id="MobiDB-lite"/>
    </source>
</evidence>
<dbReference type="EMBL" id="JAJAGQ010000018">
    <property type="protein sequence ID" value="KAJ8535655.1"/>
    <property type="molecule type" value="Genomic_DNA"/>
</dbReference>
<feature type="compositionally biased region" description="Basic and acidic residues" evidence="1">
    <location>
        <begin position="128"/>
        <end position="139"/>
    </location>
</feature>
<dbReference type="AlphaFoldDB" id="A0A9Q1LHV0"/>
<dbReference type="PANTHER" id="PTHR35275">
    <property type="entry name" value="ZCF37"/>
    <property type="match status" value="1"/>
</dbReference>
<feature type="region of interest" description="Disordered" evidence="1">
    <location>
        <begin position="108"/>
        <end position="139"/>
    </location>
</feature>
<evidence type="ECO:0000313" key="4">
    <source>
        <dbReference type="Proteomes" id="UP001152561"/>
    </source>
</evidence>
<proteinExistence type="predicted"/>
<dbReference type="InterPro" id="IPR045880">
    <property type="entry name" value="ZCF37"/>
</dbReference>
<dbReference type="OrthoDB" id="1939140at2759"/>
<gene>
    <name evidence="3" type="ORF">K7X08_023375</name>
</gene>
<comment type="caution">
    <text evidence="3">The sequence shown here is derived from an EMBL/GenBank/DDBJ whole genome shotgun (WGS) entry which is preliminary data.</text>
</comment>
<keyword evidence="2" id="KW-0472">Membrane</keyword>
<feature type="transmembrane region" description="Helical" evidence="2">
    <location>
        <begin position="159"/>
        <end position="177"/>
    </location>
</feature>
<feature type="compositionally biased region" description="Polar residues" evidence="1">
    <location>
        <begin position="108"/>
        <end position="126"/>
    </location>
</feature>
<name>A0A9Q1LHV0_9SOLA</name>
<dbReference type="Proteomes" id="UP001152561">
    <property type="component" value="Unassembled WGS sequence"/>
</dbReference>
<keyword evidence="2" id="KW-1133">Transmembrane helix</keyword>
<reference evidence="4" key="1">
    <citation type="journal article" date="2023" name="Proc. Natl. Acad. Sci. U.S.A.">
        <title>Genomic and structural basis for evolution of tropane alkaloid biosynthesis.</title>
        <authorList>
            <person name="Wanga Y.-J."/>
            <person name="Taina T."/>
            <person name="Yua J.-Y."/>
            <person name="Lia J."/>
            <person name="Xua B."/>
            <person name="Chenc J."/>
            <person name="D'Auriad J.C."/>
            <person name="Huanga J.-P."/>
            <person name="Huanga S.-X."/>
        </authorList>
    </citation>
    <scope>NUCLEOTIDE SEQUENCE [LARGE SCALE GENOMIC DNA]</scope>
    <source>
        <strain evidence="4">cv. KIB-2019</strain>
    </source>
</reference>
<accession>A0A9Q1LHV0</accession>
<sequence>MFKRFICGKFHHRHQEYDDVGAVSRKSKFLSKTRKKKKNPYAERGLEKFSKLLADIEDKKQNIYTQMGCDHDDISLVRFVFTNSNECKPIVVMLKNKETTNEIKDTDQMTQNSKQIITHDSSTPSNEDQERKVESKRMLNNDKNHSWNITENWRNKPHYYLLVTIILILVLLAIYGSNSEGMDMLWETYEMDTKKNKAKRDNNVKKMKKKAELKEYDEDEQEMNDHLCCLQALKFSAGKMNLGMGRPNLVKISKAFRGFGWLGKNNKKVHCGDE</sequence>
<keyword evidence="4" id="KW-1185">Reference proteome</keyword>
<organism evidence="3 4">
    <name type="scientific">Anisodus acutangulus</name>
    <dbReference type="NCBI Taxonomy" id="402998"/>
    <lineage>
        <taxon>Eukaryota</taxon>
        <taxon>Viridiplantae</taxon>
        <taxon>Streptophyta</taxon>
        <taxon>Embryophyta</taxon>
        <taxon>Tracheophyta</taxon>
        <taxon>Spermatophyta</taxon>
        <taxon>Magnoliopsida</taxon>
        <taxon>eudicotyledons</taxon>
        <taxon>Gunneridae</taxon>
        <taxon>Pentapetalae</taxon>
        <taxon>asterids</taxon>
        <taxon>lamiids</taxon>
        <taxon>Solanales</taxon>
        <taxon>Solanaceae</taxon>
        <taxon>Solanoideae</taxon>
        <taxon>Hyoscyameae</taxon>
        <taxon>Anisodus</taxon>
    </lineage>
</organism>